<evidence type="ECO:0000313" key="3">
    <source>
        <dbReference type="Proteomes" id="UP001355207"/>
    </source>
</evidence>
<keyword evidence="3" id="KW-1185">Reference proteome</keyword>
<dbReference type="EMBL" id="CP144104">
    <property type="protein sequence ID" value="WWC90711.1"/>
    <property type="molecule type" value="Genomic_DNA"/>
</dbReference>
<feature type="compositionally biased region" description="Polar residues" evidence="1">
    <location>
        <begin position="143"/>
        <end position="159"/>
    </location>
</feature>
<name>A0AAX4JZM7_9TREE</name>
<dbReference type="RefSeq" id="XP_066077474.1">
    <property type="nucleotide sequence ID" value="XM_066221377.1"/>
</dbReference>
<feature type="compositionally biased region" description="Low complexity" evidence="1">
    <location>
        <begin position="186"/>
        <end position="195"/>
    </location>
</feature>
<feature type="compositionally biased region" description="Gly residues" evidence="1">
    <location>
        <begin position="165"/>
        <end position="185"/>
    </location>
</feature>
<dbReference type="AlphaFoldDB" id="A0AAX4JZM7"/>
<feature type="compositionally biased region" description="Pro residues" evidence="1">
    <location>
        <begin position="224"/>
        <end position="238"/>
    </location>
</feature>
<reference evidence="2 3" key="1">
    <citation type="submission" date="2024-01" db="EMBL/GenBank/DDBJ databases">
        <title>Comparative genomics of Cryptococcus and Kwoniella reveals pathogenesis evolution and contrasting modes of karyotype evolution via chromosome fusion or intercentromeric recombination.</title>
        <authorList>
            <person name="Coelho M.A."/>
            <person name="David-Palma M."/>
            <person name="Shea T."/>
            <person name="Bowers K."/>
            <person name="McGinley-Smith S."/>
            <person name="Mohammad A.W."/>
            <person name="Gnirke A."/>
            <person name="Yurkov A.M."/>
            <person name="Nowrousian M."/>
            <person name="Sun S."/>
            <person name="Cuomo C.A."/>
            <person name="Heitman J."/>
        </authorList>
    </citation>
    <scope>NUCLEOTIDE SEQUENCE [LARGE SCALE GENOMIC DNA]</scope>
    <source>
        <strain evidence="2 3">CBS 6074</strain>
    </source>
</reference>
<organism evidence="2 3">
    <name type="scientific">Kwoniella dendrophila CBS 6074</name>
    <dbReference type="NCBI Taxonomy" id="1295534"/>
    <lineage>
        <taxon>Eukaryota</taxon>
        <taxon>Fungi</taxon>
        <taxon>Dikarya</taxon>
        <taxon>Basidiomycota</taxon>
        <taxon>Agaricomycotina</taxon>
        <taxon>Tremellomycetes</taxon>
        <taxon>Tremellales</taxon>
        <taxon>Cryptococcaceae</taxon>
        <taxon>Kwoniella</taxon>
    </lineage>
</organism>
<accession>A0AAX4JZM7</accession>
<dbReference type="Proteomes" id="UP001355207">
    <property type="component" value="Chromosome 7"/>
</dbReference>
<evidence type="ECO:0000256" key="1">
    <source>
        <dbReference type="SAM" id="MobiDB-lite"/>
    </source>
</evidence>
<dbReference type="GeneID" id="91096318"/>
<proteinExistence type="predicted"/>
<feature type="compositionally biased region" description="Basic and acidic residues" evidence="1">
    <location>
        <begin position="110"/>
        <end position="122"/>
    </location>
</feature>
<feature type="region of interest" description="Disordered" evidence="1">
    <location>
        <begin position="220"/>
        <end position="304"/>
    </location>
</feature>
<feature type="region of interest" description="Disordered" evidence="1">
    <location>
        <begin position="1"/>
        <end position="196"/>
    </location>
</feature>
<sequence>MTAPIPISSSSHQSPILKHTSQPVFSPPPPPSLPSNTPGSSASVSPQTPFLAIPSSLGITPTQNTGGGGGGGSSFYKWASSLGKSPTNLNQPGLGNSPNKQKGFDVPGTHADDHDHEHHDSFEFGDLNSRSWNPGSAGGRRTMSLSFESKSPNNPNSPIASMLKGGFGGESGGTNAGGGGGGGSGISPSQIGSGSLQNGVLADKAAKGQGVLRRLSLSGRPAFLSPPLPSAPLPPSPPNSANIPSIPAPAPASTSTSAPGPPEAEPQLTKSFTTGSRGRRFSEGTKKRGVSPMGERILRDHGHF</sequence>
<feature type="compositionally biased region" description="Low complexity" evidence="1">
    <location>
        <begin position="239"/>
        <end position="258"/>
    </location>
</feature>
<feature type="compositionally biased region" description="Polar residues" evidence="1">
    <location>
        <begin position="82"/>
        <end position="100"/>
    </location>
</feature>
<protein>
    <submittedName>
        <fullName evidence="2">Uncharacterized protein</fullName>
    </submittedName>
</protein>
<evidence type="ECO:0000313" key="2">
    <source>
        <dbReference type="EMBL" id="WWC90711.1"/>
    </source>
</evidence>
<gene>
    <name evidence="2" type="ORF">L201_005648</name>
</gene>
<feature type="compositionally biased region" description="Low complexity" evidence="1">
    <location>
        <begin position="1"/>
        <end position="24"/>
    </location>
</feature>